<keyword evidence="2" id="KW-1185">Reference proteome</keyword>
<evidence type="ECO:0000313" key="2">
    <source>
        <dbReference type="Proteomes" id="UP000468388"/>
    </source>
</evidence>
<name>A0A6N8JD71_9BACT</name>
<reference evidence="1 2" key="1">
    <citation type="submission" date="2019-12" db="EMBL/GenBank/DDBJ databases">
        <title>The draft genomic sequence of strain Chitinophaga oryziterrae JCM 16595.</title>
        <authorList>
            <person name="Zhang X."/>
        </authorList>
    </citation>
    <scope>NUCLEOTIDE SEQUENCE [LARGE SCALE GENOMIC DNA]</scope>
    <source>
        <strain evidence="1 2">JCM 16595</strain>
    </source>
</reference>
<dbReference type="OrthoDB" id="1492451at2"/>
<dbReference type="RefSeq" id="WP_157301066.1">
    <property type="nucleotide sequence ID" value="NZ_BAAAZB010000002.1"/>
</dbReference>
<evidence type="ECO:0000313" key="1">
    <source>
        <dbReference type="EMBL" id="MVT42431.1"/>
    </source>
</evidence>
<gene>
    <name evidence="1" type="ORF">GO495_17695</name>
</gene>
<organism evidence="1 2">
    <name type="scientific">Chitinophaga oryziterrae</name>
    <dbReference type="NCBI Taxonomy" id="1031224"/>
    <lineage>
        <taxon>Bacteria</taxon>
        <taxon>Pseudomonadati</taxon>
        <taxon>Bacteroidota</taxon>
        <taxon>Chitinophagia</taxon>
        <taxon>Chitinophagales</taxon>
        <taxon>Chitinophagaceae</taxon>
        <taxon>Chitinophaga</taxon>
    </lineage>
</organism>
<dbReference type="EMBL" id="WRXO01000005">
    <property type="protein sequence ID" value="MVT42431.1"/>
    <property type="molecule type" value="Genomic_DNA"/>
</dbReference>
<comment type="caution">
    <text evidence="1">The sequence shown here is derived from an EMBL/GenBank/DDBJ whole genome shotgun (WGS) entry which is preliminary data.</text>
</comment>
<dbReference type="Proteomes" id="UP000468388">
    <property type="component" value="Unassembled WGS sequence"/>
</dbReference>
<proteinExistence type="predicted"/>
<sequence length="102" mass="12433">MKFPVRITGIEDFDWEEFYILGLGEKREYEMLKKTRPSHTDIFNMIRIDPYYDEDYGLFAKVTRLSDKKRFQLPLADMKAIDKKSPEYQLLEDYSVWFINYQ</sequence>
<accession>A0A6N8JD71</accession>
<dbReference type="AlphaFoldDB" id="A0A6N8JD71"/>
<protein>
    <submittedName>
        <fullName evidence="1">Uncharacterized protein</fullName>
    </submittedName>
</protein>